<dbReference type="Gene3D" id="1.25.40.10">
    <property type="entry name" value="Tetratricopeptide repeat domain"/>
    <property type="match status" value="1"/>
</dbReference>
<dbReference type="SUPFAM" id="SSF48452">
    <property type="entry name" value="TPR-like"/>
    <property type="match status" value="1"/>
</dbReference>
<dbReference type="Pfam" id="PF13431">
    <property type="entry name" value="TPR_17"/>
    <property type="match status" value="1"/>
</dbReference>
<feature type="compositionally biased region" description="Polar residues" evidence="2">
    <location>
        <begin position="459"/>
        <end position="469"/>
    </location>
</feature>
<feature type="compositionally biased region" description="Basic and acidic residues" evidence="2">
    <location>
        <begin position="167"/>
        <end position="183"/>
    </location>
</feature>
<dbReference type="EMBL" id="JAWDGP010006751">
    <property type="protein sequence ID" value="KAK3736058.1"/>
    <property type="molecule type" value="Genomic_DNA"/>
</dbReference>
<feature type="compositionally biased region" description="Basic and acidic residues" evidence="2">
    <location>
        <begin position="147"/>
        <end position="157"/>
    </location>
</feature>
<dbReference type="GO" id="GO:0005737">
    <property type="term" value="C:cytoplasm"/>
    <property type="evidence" value="ECO:0007669"/>
    <property type="project" value="TreeGrafter"/>
</dbReference>
<evidence type="ECO:0000313" key="4">
    <source>
        <dbReference type="EMBL" id="KAK3736058.1"/>
    </source>
</evidence>
<dbReference type="PANTHER" id="PTHR16091">
    <property type="entry name" value="TTC17 PROTEIN"/>
    <property type="match status" value="1"/>
</dbReference>
<feature type="region of interest" description="Disordered" evidence="2">
    <location>
        <begin position="43"/>
        <end position="95"/>
    </location>
</feature>
<dbReference type="InterPro" id="IPR019734">
    <property type="entry name" value="TPR_rpt"/>
</dbReference>
<comment type="caution">
    <text evidence="4">The sequence shown here is derived from an EMBL/GenBank/DDBJ whole genome shotgun (WGS) entry which is preliminary data.</text>
</comment>
<dbReference type="PANTHER" id="PTHR16091:SF3">
    <property type="entry name" value="TETRATRICOPEPTIDE REPEAT PROTEIN 17"/>
    <property type="match status" value="1"/>
</dbReference>
<feature type="transmembrane region" description="Helical" evidence="3">
    <location>
        <begin position="427"/>
        <end position="447"/>
    </location>
</feature>
<keyword evidence="3" id="KW-1133">Transmembrane helix</keyword>
<name>A0AAE1CUI9_9GAST</name>
<keyword evidence="3" id="KW-0812">Transmembrane</keyword>
<evidence type="ECO:0000256" key="1">
    <source>
        <dbReference type="PROSITE-ProRule" id="PRU00339"/>
    </source>
</evidence>
<keyword evidence="3" id="KW-0472">Membrane</keyword>
<keyword evidence="5" id="KW-1185">Reference proteome</keyword>
<organism evidence="4 5">
    <name type="scientific">Elysia crispata</name>
    <name type="common">lettuce slug</name>
    <dbReference type="NCBI Taxonomy" id="231223"/>
    <lineage>
        <taxon>Eukaryota</taxon>
        <taxon>Metazoa</taxon>
        <taxon>Spiralia</taxon>
        <taxon>Lophotrochozoa</taxon>
        <taxon>Mollusca</taxon>
        <taxon>Gastropoda</taxon>
        <taxon>Heterobranchia</taxon>
        <taxon>Euthyneura</taxon>
        <taxon>Panpulmonata</taxon>
        <taxon>Sacoglossa</taxon>
        <taxon>Placobranchoidea</taxon>
        <taxon>Plakobranchidae</taxon>
        <taxon>Elysia</taxon>
    </lineage>
</organism>
<dbReference type="InterPro" id="IPR011990">
    <property type="entry name" value="TPR-like_helical_dom_sf"/>
</dbReference>
<proteinExistence type="predicted"/>
<dbReference type="GO" id="GO:0030041">
    <property type="term" value="P:actin filament polymerization"/>
    <property type="evidence" value="ECO:0007669"/>
    <property type="project" value="TreeGrafter"/>
</dbReference>
<dbReference type="PROSITE" id="PS50005">
    <property type="entry name" value="TPR"/>
    <property type="match status" value="1"/>
</dbReference>
<protein>
    <submittedName>
        <fullName evidence="4">Uncharacterized protein</fullName>
    </submittedName>
</protein>
<reference evidence="4" key="1">
    <citation type="journal article" date="2023" name="G3 (Bethesda)">
        <title>A reference genome for the long-term kleptoplast-retaining sea slug Elysia crispata morphotype clarki.</title>
        <authorList>
            <person name="Eastman K.E."/>
            <person name="Pendleton A.L."/>
            <person name="Shaikh M.A."/>
            <person name="Suttiyut T."/>
            <person name="Ogas R."/>
            <person name="Tomko P."/>
            <person name="Gavelis G."/>
            <person name="Widhalm J.R."/>
            <person name="Wisecaver J.H."/>
        </authorList>
    </citation>
    <scope>NUCLEOTIDE SEQUENCE</scope>
    <source>
        <strain evidence="4">ECLA1</strain>
    </source>
</reference>
<dbReference type="InterPro" id="IPR052630">
    <property type="entry name" value="TTC17"/>
</dbReference>
<sequence length="506" mass="55497">MACDVPCMSYMALYVISMHLVNSSSRSGASTSSQHWKLNVSAGKVEPAKASQGTPNTSNSSRTNHSSSNQDISNSSANNRSDKNHADASLNRTEYDTTSNVYNDIKNHEVYRDNLYEDRMLQILNSKTSSGKEWIVLAPGEDDECGADHLCSHESSKSSHPSSNSKSQEEVNSKLQTEKSEKSKSHKPLTCGKKVNSTAYDHLKGISERHLHSHIPEPDVAVVFQSIGKSAEVDINDLEQKLRKTRRDVEKAGPEQKEHAAQVYNLIGNFWRIKGNTQTSIECFRKALSISPNNSNVLLNLARVLLNLQYLEDAILLAWRSLKLHHDENSTASPWLQHFTLGQSLRALAEREGSEPHPQHARQAAAHFQQALALNPGFAPAKLHLRELEARGFTGEGIATDWLSGSGAGQSTINDEDNGNLPSVAQLTLFVLLSLGVGLLFGVVISLEASLAHGKGEENSSTDTGPGSKSSSAAALQLQPSQQRHFNRAMAMRSMKLGINRFWVFL</sequence>
<dbReference type="SMART" id="SM00028">
    <property type="entry name" value="TPR"/>
    <property type="match status" value="3"/>
</dbReference>
<evidence type="ECO:0000256" key="3">
    <source>
        <dbReference type="SAM" id="Phobius"/>
    </source>
</evidence>
<gene>
    <name evidence="4" type="ORF">RRG08_063051</name>
</gene>
<feature type="compositionally biased region" description="Low complexity" evidence="2">
    <location>
        <begin position="56"/>
        <end position="79"/>
    </location>
</feature>
<evidence type="ECO:0000256" key="2">
    <source>
        <dbReference type="SAM" id="MobiDB-lite"/>
    </source>
</evidence>
<dbReference type="AlphaFoldDB" id="A0AAE1CUI9"/>
<evidence type="ECO:0000313" key="5">
    <source>
        <dbReference type="Proteomes" id="UP001283361"/>
    </source>
</evidence>
<keyword evidence="1" id="KW-0802">TPR repeat</keyword>
<feature type="region of interest" description="Disordered" evidence="2">
    <location>
        <begin position="454"/>
        <end position="478"/>
    </location>
</feature>
<feature type="region of interest" description="Disordered" evidence="2">
    <location>
        <begin position="147"/>
        <end position="193"/>
    </location>
</feature>
<feature type="repeat" description="TPR" evidence="1">
    <location>
        <begin position="261"/>
        <end position="294"/>
    </location>
</feature>
<dbReference type="GO" id="GO:0015629">
    <property type="term" value="C:actin cytoskeleton"/>
    <property type="evidence" value="ECO:0007669"/>
    <property type="project" value="TreeGrafter"/>
</dbReference>
<dbReference type="Proteomes" id="UP001283361">
    <property type="component" value="Unassembled WGS sequence"/>
</dbReference>
<accession>A0AAE1CUI9</accession>